<dbReference type="Proteomes" id="UP000241769">
    <property type="component" value="Unassembled WGS sequence"/>
</dbReference>
<dbReference type="EMBL" id="MDYQ01000068">
    <property type="protein sequence ID" value="PRP84166.1"/>
    <property type="molecule type" value="Genomic_DNA"/>
</dbReference>
<reference evidence="2 3" key="1">
    <citation type="journal article" date="2018" name="Genome Biol. Evol.">
        <title>Multiple Roots of Fruiting Body Formation in Amoebozoa.</title>
        <authorList>
            <person name="Hillmann F."/>
            <person name="Forbes G."/>
            <person name="Novohradska S."/>
            <person name="Ferling I."/>
            <person name="Riege K."/>
            <person name="Groth M."/>
            <person name="Westermann M."/>
            <person name="Marz M."/>
            <person name="Spaller T."/>
            <person name="Winckler T."/>
            <person name="Schaap P."/>
            <person name="Glockner G."/>
        </authorList>
    </citation>
    <scope>NUCLEOTIDE SEQUENCE [LARGE SCALE GENOMIC DNA]</scope>
    <source>
        <strain evidence="2 3">Jena</strain>
    </source>
</reference>
<feature type="compositionally biased region" description="Basic and acidic residues" evidence="1">
    <location>
        <begin position="18"/>
        <end position="28"/>
    </location>
</feature>
<name>A0A2P6NJP3_9EUKA</name>
<proteinExistence type="predicted"/>
<feature type="region of interest" description="Disordered" evidence="1">
    <location>
        <begin position="1"/>
        <end position="28"/>
    </location>
</feature>
<comment type="caution">
    <text evidence="2">The sequence shown here is derived from an EMBL/GenBank/DDBJ whole genome shotgun (WGS) entry which is preliminary data.</text>
</comment>
<evidence type="ECO:0000313" key="3">
    <source>
        <dbReference type="Proteomes" id="UP000241769"/>
    </source>
</evidence>
<keyword evidence="3" id="KW-1185">Reference proteome</keyword>
<sequence>MSRQVMHNANPHVLGVIERGKEGPKETLKSVTENKVWIDSPNQNSFSPLDRQLGLLRLRHLDDK</sequence>
<evidence type="ECO:0000256" key="1">
    <source>
        <dbReference type="SAM" id="MobiDB-lite"/>
    </source>
</evidence>
<accession>A0A2P6NJP3</accession>
<organism evidence="2 3">
    <name type="scientific">Planoprotostelium fungivorum</name>
    <dbReference type="NCBI Taxonomy" id="1890364"/>
    <lineage>
        <taxon>Eukaryota</taxon>
        <taxon>Amoebozoa</taxon>
        <taxon>Evosea</taxon>
        <taxon>Variosea</taxon>
        <taxon>Cavosteliida</taxon>
        <taxon>Cavosteliaceae</taxon>
        <taxon>Planoprotostelium</taxon>
    </lineage>
</organism>
<dbReference type="InParanoid" id="A0A2P6NJP3"/>
<protein>
    <submittedName>
        <fullName evidence="2">Uncharacterized protein</fullName>
    </submittedName>
</protein>
<gene>
    <name evidence="2" type="ORF">PROFUN_08366</name>
</gene>
<evidence type="ECO:0000313" key="2">
    <source>
        <dbReference type="EMBL" id="PRP84166.1"/>
    </source>
</evidence>
<dbReference type="AlphaFoldDB" id="A0A2P6NJP3"/>